<feature type="transmembrane region" description="Helical" evidence="5">
    <location>
        <begin position="162"/>
        <end position="183"/>
    </location>
</feature>
<dbReference type="Pfam" id="PF07690">
    <property type="entry name" value="MFS_1"/>
    <property type="match status" value="1"/>
</dbReference>
<proteinExistence type="predicted"/>
<evidence type="ECO:0000313" key="6">
    <source>
        <dbReference type="EMBL" id="TQV68373.1"/>
    </source>
</evidence>
<dbReference type="AlphaFoldDB" id="A0A545STT3"/>
<organism evidence="6 7">
    <name type="scientific">Aliiroseovarius halocynthiae</name>
    <dbReference type="NCBI Taxonomy" id="985055"/>
    <lineage>
        <taxon>Bacteria</taxon>
        <taxon>Pseudomonadati</taxon>
        <taxon>Pseudomonadota</taxon>
        <taxon>Alphaproteobacteria</taxon>
        <taxon>Rhodobacterales</taxon>
        <taxon>Paracoccaceae</taxon>
        <taxon>Aliiroseovarius</taxon>
    </lineage>
</organism>
<dbReference type="InterPro" id="IPR011701">
    <property type="entry name" value="MFS"/>
</dbReference>
<comment type="caution">
    <text evidence="6">The sequence shown here is derived from an EMBL/GenBank/DDBJ whole genome shotgun (WGS) entry which is preliminary data.</text>
</comment>
<dbReference type="Gene3D" id="1.20.1250.20">
    <property type="entry name" value="MFS general substrate transporter like domains"/>
    <property type="match status" value="2"/>
</dbReference>
<accession>A0A545STT3</accession>
<keyword evidence="4 5" id="KW-0472">Membrane</keyword>
<feature type="transmembrane region" description="Helical" evidence="5">
    <location>
        <begin position="243"/>
        <end position="259"/>
    </location>
</feature>
<evidence type="ECO:0000256" key="4">
    <source>
        <dbReference type="ARBA" id="ARBA00023136"/>
    </source>
</evidence>
<dbReference type="GO" id="GO:0016020">
    <property type="term" value="C:membrane"/>
    <property type="evidence" value="ECO:0007669"/>
    <property type="project" value="UniProtKB-SubCell"/>
</dbReference>
<keyword evidence="3 5" id="KW-1133">Transmembrane helix</keyword>
<dbReference type="PANTHER" id="PTHR23514">
    <property type="entry name" value="BYPASS OF STOP CODON PROTEIN 6"/>
    <property type="match status" value="1"/>
</dbReference>
<feature type="transmembrane region" description="Helical" evidence="5">
    <location>
        <begin position="297"/>
        <end position="320"/>
    </location>
</feature>
<protein>
    <submittedName>
        <fullName evidence="6">MFS transporter</fullName>
    </submittedName>
</protein>
<evidence type="ECO:0000313" key="7">
    <source>
        <dbReference type="Proteomes" id="UP000315816"/>
    </source>
</evidence>
<keyword evidence="7" id="KW-1185">Reference proteome</keyword>
<feature type="transmembrane region" description="Helical" evidence="5">
    <location>
        <begin position="271"/>
        <end position="291"/>
    </location>
</feature>
<keyword evidence="2 5" id="KW-0812">Transmembrane</keyword>
<dbReference type="InterPro" id="IPR051788">
    <property type="entry name" value="MFS_Transporter"/>
</dbReference>
<comment type="subcellular location">
    <subcellularLocation>
        <location evidence="1">Membrane</location>
        <topology evidence="1">Multi-pass membrane protein</topology>
    </subcellularLocation>
</comment>
<dbReference type="CDD" id="cd17393">
    <property type="entry name" value="MFS_MosC_like"/>
    <property type="match status" value="1"/>
</dbReference>
<evidence type="ECO:0000256" key="2">
    <source>
        <dbReference type="ARBA" id="ARBA00022692"/>
    </source>
</evidence>
<gene>
    <name evidence="6" type="ORF">FIL88_01920</name>
</gene>
<feature type="transmembrane region" description="Helical" evidence="5">
    <location>
        <begin position="99"/>
        <end position="124"/>
    </location>
</feature>
<name>A0A545STT3_9RHOB</name>
<dbReference type="InterPro" id="IPR036259">
    <property type="entry name" value="MFS_trans_sf"/>
</dbReference>
<dbReference type="GO" id="GO:0022857">
    <property type="term" value="F:transmembrane transporter activity"/>
    <property type="evidence" value="ECO:0007669"/>
    <property type="project" value="InterPro"/>
</dbReference>
<dbReference type="OrthoDB" id="9810941at2"/>
<dbReference type="SUPFAM" id="SSF103473">
    <property type="entry name" value="MFS general substrate transporter"/>
    <property type="match status" value="1"/>
</dbReference>
<evidence type="ECO:0000256" key="3">
    <source>
        <dbReference type="ARBA" id="ARBA00022989"/>
    </source>
</evidence>
<evidence type="ECO:0000256" key="1">
    <source>
        <dbReference type="ARBA" id="ARBA00004141"/>
    </source>
</evidence>
<feature type="transmembrane region" description="Helical" evidence="5">
    <location>
        <begin position="136"/>
        <end position="156"/>
    </location>
</feature>
<feature type="transmembrane region" description="Helical" evidence="5">
    <location>
        <begin position="75"/>
        <end position="93"/>
    </location>
</feature>
<feature type="transmembrane region" description="Helical" evidence="5">
    <location>
        <begin position="204"/>
        <end position="223"/>
    </location>
</feature>
<feature type="transmembrane region" description="Helical" evidence="5">
    <location>
        <begin position="332"/>
        <end position="353"/>
    </location>
</feature>
<dbReference type="Proteomes" id="UP000315816">
    <property type="component" value="Unassembled WGS sequence"/>
</dbReference>
<dbReference type="PANTHER" id="PTHR23514:SF13">
    <property type="entry name" value="INNER MEMBRANE PROTEIN YBJJ"/>
    <property type="match status" value="1"/>
</dbReference>
<feature type="transmembrane region" description="Helical" evidence="5">
    <location>
        <begin position="359"/>
        <end position="380"/>
    </location>
</feature>
<dbReference type="RefSeq" id="WP_142852127.1">
    <property type="nucleotide sequence ID" value="NZ_FXWW01000001.1"/>
</dbReference>
<evidence type="ECO:0000256" key="5">
    <source>
        <dbReference type="SAM" id="Phobius"/>
    </source>
</evidence>
<dbReference type="EMBL" id="VICH01000004">
    <property type="protein sequence ID" value="TQV68373.1"/>
    <property type="molecule type" value="Genomic_DNA"/>
</dbReference>
<reference evidence="6 7" key="1">
    <citation type="submission" date="2019-06" db="EMBL/GenBank/DDBJ databases">
        <title>A novel species of marine bacteria.</title>
        <authorList>
            <person name="Wang Y."/>
        </authorList>
    </citation>
    <scope>NUCLEOTIDE SEQUENCE [LARGE SCALE GENOMIC DNA]</scope>
    <source>
        <strain evidence="6 7">MA1-10</strain>
    </source>
</reference>
<sequence>MKFDTSRWAVFLCMAVFFVKPVQIGIWFSRVAEVQYVLGLSKSQLALSLLGMPMGLLPTLYFAGKLVDKMGPRHALLWCFPPMLLVGVTPGLAVGPVSLFASLFVLGSVVAFAEIGINVFAARVEKACGRSIMNRAHGFWSLGVMVGSLIGVQLAAFAFPAFTALAIGGAIMLPLLMVVAYVLPHIEAPEHHEAEEPAGRPIPVALYLIVVTVFGATLVEGGMIDWAAVYMREVAQFTSGREGLAVTVFSGFVTVGRFVGDAINTRFGAAVLARGCLSSALLGVIVLASNFGPYPSFVGFALVGLGVSTIFPLGVTASAALSKRAEARNVSFMTFGALSGFLIGPPAIGFMAQATSLDVAFLLLVPGLILSVTLAHRLAVK</sequence>
<feature type="transmembrane region" description="Helical" evidence="5">
    <location>
        <begin position="45"/>
        <end position="63"/>
    </location>
</feature>